<evidence type="ECO:0000313" key="2">
    <source>
        <dbReference type="Proteomes" id="UP000076532"/>
    </source>
</evidence>
<keyword evidence="2" id="KW-1185">Reference proteome</keyword>
<dbReference type="Proteomes" id="UP000076532">
    <property type="component" value="Unassembled WGS sequence"/>
</dbReference>
<protein>
    <submittedName>
        <fullName evidence="1">Uncharacterized protein</fullName>
    </submittedName>
</protein>
<dbReference type="EMBL" id="KV417580">
    <property type="protein sequence ID" value="KZP17707.1"/>
    <property type="molecule type" value="Genomic_DNA"/>
</dbReference>
<proteinExistence type="predicted"/>
<name>A0A166GCT6_9AGAM</name>
<dbReference type="AlphaFoldDB" id="A0A166GCT6"/>
<gene>
    <name evidence="1" type="ORF">FIBSPDRAFT_23815</name>
</gene>
<organism evidence="1 2">
    <name type="scientific">Athelia psychrophila</name>
    <dbReference type="NCBI Taxonomy" id="1759441"/>
    <lineage>
        <taxon>Eukaryota</taxon>
        <taxon>Fungi</taxon>
        <taxon>Dikarya</taxon>
        <taxon>Basidiomycota</taxon>
        <taxon>Agaricomycotina</taxon>
        <taxon>Agaricomycetes</taxon>
        <taxon>Agaricomycetidae</taxon>
        <taxon>Atheliales</taxon>
        <taxon>Atheliaceae</taxon>
        <taxon>Athelia</taxon>
    </lineage>
</organism>
<accession>A0A166GCT6</accession>
<reference evidence="1 2" key="1">
    <citation type="journal article" date="2016" name="Mol. Biol. Evol.">
        <title>Comparative Genomics of Early-Diverging Mushroom-Forming Fungi Provides Insights into the Origins of Lignocellulose Decay Capabilities.</title>
        <authorList>
            <person name="Nagy L.G."/>
            <person name="Riley R."/>
            <person name="Tritt A."/>
            <person name="Adam C."/>
            <person name="Daum C."/>
            <person name="Floudas D."/>
            <person name="Sun H."/>
            <person name="Yadav J.S."/>
            <person name="Pangilinan J."/>
            <person name="Larsson K.H."/>
            <person name="Matsuura K."/>
            <person name="Barry K."/>
            <person name="Labutti K."/>
            <person name="Kuo R."/>
            <person name="Ohm R.A."/>
            <person name="Bhattacharya S.S."/>
            <person name="Shirouzu T."/>
            <person name="Yoshinaga Y."/>
            <person name="Martin F.M."/>
            <person name="Grigoriev I.V."/>
            <person name="Hibbett D.S."/>
        </authorList>
    </citation>
    <scope>NUCLEOTIDE SEQUENCE [LARGE SCALE GENOMIC DNA]</scope>
    <source>
        <strain evidence="1 2">CBS 109695</strain>
    </source>
</reference>
<evidence type="ECO:0000313" key="1">
    <source>
        <dbReference type="EMBL" id="KZP17707.1"/>
    </source>
</evidence>
<sequence>MLSIFRARLCPNTTTVRLLVPYVLIDVKYRPQRHHPLFICARTNFMTCLLSLASFLGVLSKTAGDRNLIKICEPHARMHPRYSSAGLMLLEKIYLHSRPMDEPWRMEERRIATIKCISASPATVFQWVPRRCSYPTTAIMLAPLLY</sequence>